<feature type="domain" description="Bacterial sugar transferase" evidence="4">
    <location>
        <begin position="408"/>
        <end position="601"/>
    </location>
</feature>
<dbReference type="InterPro" id="IPR029044">
    <property type="entry name" value="Nucleotide-diphossugar_trans"/>
</dbReference>
<dbReference type="RefSeq" id="WP_086743793.1">
    <property type="nucleotide sequence ID" value="NZ_MWPV01000002.1"/>
</dbReference>
<reference evidence="5 6" key="1">
    <citation type="submission" date="2017-02" db="EMBL/GenBank/DDBJ databases">
        <title>Pseudoalteromonas ulvae TC14 Genome.</title>
        <authorList>
            <person name="Molmeret M."/>
        </authorList>
    </citation>
    <scope>NUCLEOTIDE SEQUENCE [LARGE SCALE GENOMIC DNA]</scope>
    <source>
        <strain evidence="5">TC14</strain>
    </source>
</reference>
<proteinExistence type="inferred from homology"/>
<evidence type="ECO:0000259" key="3">
    <source>
        <dbReference type="Pfam" id="PF00535"/>
    </source>
</evidence>
<keyword evidence="2" id="KW-0812">Transmembrane</keyword>
<evidence type="ECO:0000313" key="6">
    <source>
        <dbReference type="Proteomes" id="UP000194841"/>
    </source>
</evidence>
<accession>A0A244CS97</accession>
<keyword evidence="2" id="KW-1133">Transmembrane helix</keyword>
<name>A0A244CS97_PSEDV</name>
<dbReference type="PANTHER" id="PTHR30576:SF0">
    <property type="entry name" value="UNDECAPRENYL-PHOSPHATE N-ACETYLGALACTOSAMINYL 1-PHOSPHATE TRANSFERASE-RELATED"/>
    <property type="match status" value="1"/>
</dbReference>
<evidence type="ECO:0000256" key="2">
    <source>
        <dbReference type="SAM" id="Phobius"/>
    </source>
</evidence>
<feature type="domain" description="Glycosyltransferase 2-like" evidence="3">
    <location>
        <begin position="50"/>
        <end position="216"/>
    </location>
</feature>
<dbReference type="EMBL" id="MWPV01000002">
    <property type="protein sequence ID" value="OUL58490.1"/>
    <property type="molecule type" value="Genomic_DNA"/>
</dbReference>
<sequence>MTLLLIFTGLMAGVFVYHHVIYPRLITVLGKRYGVQTQPDADTEKPRIGVMICAHNEQAFIAQKLFNLSALDYPADKFEIQLVLDGCTDKTEQEASRAIRQLHMQNICVQVHKFEHNRGKIAGVNYLIAEFKHQYDVLVFTDVSAIMSVDAMSRLALHFSDPLIGVVSGIYQFYQQEQGCQQAYWHYQNKLKMAESKLGAVIGVPGAMCAIRSELVQPIPQSAINDDFILAMQALCEGHRAIVDASLHIVEMETDDQAADFARRARIGAGNFQQIFILRHLMSSKNVWLSFNFLSHKVLRGLMPLVVIAAIITMALAAIIENHLFAQGCLVALGACLLVGGIKKCCGVSKVIPVVDQVNYVLLSYAVAFMGIVKFCLGGFKQPWRRVNQTQAVTNQVSEGHRMVKSIKRSIDIVGALAGILLTSPIMLLAMIAIKLDSKGSVFYQQLRVGQADEHFVELFYVYKFRSMFIDAESRSGAVWATKGDPRITRVGRFLRKTRIDELPQFINVLKGEMSLIGPRPERPVFYNQLETNIPYFSLRTYGIKPGISGLAQVMNGYDENMEDVKRKIGWDYAYALALTSPKQWLSMELMIIAKTIRIVLLGKGQ</sequence>
<dbReference type="AlphaFoldDB" id="A0A244CS97"/>
<dbReference type="GO" id="GO:0016780">
    <property type="term" value="F:phosphotransferase activity, for other substituted phosphate groups"/>
    <property type="evidence" value="ECO:0007669"/>
    <property type="project" value="TreeGrafter"/>
</dbReference>
<keyword evidence="6" id="KW-1185">Reference proteome</keyword>
<protein>
    <recommendedName>
        <fullName evidence="7">Adhesion protein</fullName>
    </recommendedName>
</protein>
<dbReference type="CDD" id="cd06439">
    <property type="entry name" value="CESA_like_1"/>
    <property type="match status" value="1"/>
</dbReference>
<dbReference type="Pfam" id="PF00535">
    <property type="entry name" value="Glycos_transf_2"/>
    <property type="match status" value="1"/>
</dbReference>
<comment type="similarity">
    <text evidence="1">Belongs to the bacterial sugar transferase family.</text>
</comment>
<dbReference type="InterPro" id="IPR001173">
    <property type="entry name" value="Glyco_trans_2-like"/>
</dbReference>
<dbReference type="InterPro" id="IPR003362">
    <property type="entry name" value="Bact_transf"/>
</dbReference>
<dbReference type="SUPFAM" id="SSF53448">
    <property type="entry name" value="Nucleotide-diphospho-sugar transferases"/>
    <property type="match status" value="1"/>
</dbReference>
<keyword evidence="2" id="KW-0472">Membrane</keyword>
<evidence type="ECO:0000259" key="4">
    <source>
        <dbReference type="Pfam" id="PF02397"/>
    </source>
</evidence>
<evidence type="ECO:0000256" key="1">
    <source>
        <dbReference type="ARBA" id="ARBA00006464"/>
    </source>
</evidence>
<evidence type="ECO:0000313" key="5">
    <source>
        <dbReference type="EMBL" id="OUL58490.1"/>
    </source>
</evidence>
<dbReference type="PANTHER" id="PTHR30576">
    <property type="entry name" value="COLANIC BIOSYNTHESIS UDP-GLUCOSE LIPID CARRIER TRANSFERASE"/>
    <property type="match status" value="1"/>
</dbReference>
<gene>
    <name evidence="5" type="ORF">B1199_09185</name>
</gene>
<evidence type="ECO:0008006" key="7">
    <source>
        <dbReference type="Google" id="ProtNLM"/>
    </source>
</evidence>
<feature type="transmembrane region" description="Helical" evidence="2">
    <location>
        <begin position="411"/>
        <end position="434"/>
    </location>
</feature>
<dbReference type="OrthoDB" id="9808602at2"/>
<feature type="transmembrane region" description="Helical" evidence="2">
    <location>
        <begin position="298"/>
        <end position="317"/>
    </location>
</feature>
<organism evidence="5 6">
    <name type="scientific">Pseudoalteromonas ulvae</name>
    <dbReference type="NCBI Taxonomy" id="107327"/>
    <lineage>
        <taxon>Bacteria</taxon>
        <taxon>Pseudomonadati</taxon>
        <taxon>Pseudomonadota</taxon>
        <taxon>Gammaproteobacteria</taxon>
        <taxon>Alteromonadales</taxon>
        <taxon>Pseudoalteromonadaceae</taxon>
        <taxon>Pseudoalteromonas</taxon>
    </lineage>
</organism>
<dbReference type="Gene3D" id="3.90.550.10">
    <property type="entry name" value="Spore Coat Polysaccharide Biosynthesis Protein SpsA, Chain A"/>
    <property type="match status" value="1"/>
</dbReference>
<dbReference type="Pfam" id="PF02397">
    <property type="entry name" value="Bac_transf"/>
    <property type="match status" value="1"/>
</dbReference>
<feature type="transmembrane region" description="Helical" evidence="2">
    <location>
        <begin position="362"/>
        <end position="380"/>
    </location>
</feature>
<comment type="caution">
    <text evidence="5">The sequence shown here is derived from an EMBL/GenBank/DDBJ whole genome shotgun (WGS) entry which is preliminary data.</text>
</comment>
<dbReference type="Proteomes" id="UP000194841">
    <property type="component" value="Unassembled WGS sequence"/>
</dbReference>